<feature type="domain" description="Malectin-like" evidence="8">
    <location>
        <begin position="11"/>
        <end position="285"/>
    </location>
</feature>
<evidence type="ECO:0000256" key="1">
    <source>
        <dbReference type="ARBA" id="ARBA00004479"/>
    </source>
</evidence>
<keyword evidence="4" id="KW-0547">Nucleotide-binding</keyword>
<keyword evidence="2" id="KW-0723">Serine/threonine-protein kinase</keyword>
<evidence type="ECO:0000259" key="8">
    <source>
        <dbReference type="Pfam" id="PF12819"/>
    </source>
</evidence>
<evidence type="ECO:0000256" key="3">
    <source>
        <dbReference type="ARBA" id="ARBA00022679"/>
    </source>
</evidence>
<keyword evidence="2" id="KW-0418">Kinase</keyword>
<keyword evidence="7" id="KW-0472">Membrane</keyword>
<dbReference type="GO" id="GO:0005524">
    <property type="term" value="F:ATP binding"/>
    <property type="evidence" value="ECO:0007669"/>
    <property type="project" value="UniProtKB-KW"/>
</dbReference>
<proteinExistence type="predicted"/>
<keyword evidence="11" id="KW-1185">Reference proteome</keyword>
<evidence type="ECO:0000256" key="6">
    <source>
        <dbReference type="ARBA" id="ARBA00023180"/>
    </source>
</evidence>
<keyword evidence="7" id="KW-1133">Transmembrane helix</keyword>
<evidence type="ECO:0000256" key="2">
    <source>
        <dbReference type="ARBA" id="ARBA00022527"/>
    </source>
</evidence>
<reference evidence="10" key="2">
    <citation type="submission" date="2022-03" db="EMBL/GenBank/DDBJ databases">
        <title>Draft title - Genomic analysis of global carrot germplasm unveils the trajectory of domestication and the origin of high carotenoid orange carrot.</title>
        <authorList>
            <person name="Iorizzo M."/>
            <person name="Ellison S."/>
            <person name="Senalik D."/>
            <person name="Macko-Podgorni A."/>
            <person name="Grzebelus D."/>
            <person name="Bostan H."/>
            <person name="Rolling W."/>
            <person name="Curaba J."/>
            <person name="Simon P."/>
        </authorList>
    </citation>
    <scope>NUCLEOTIDE SEQUENCE</scope>
    <source>
        <tissue evidence="10">Leaf</tissue>
    </source>
</reference>
<comment type="subcellular location">
    <subcellularLocation>
        <location evidence="1">Membrane</location>
        <topology evidence="1">Single-pass type I membrane protein</topology>
    </subcellularLocation>
</comment>
<organism evidence="9">
    <name type="scientific">Daucus carota subsp. sativus</name>
    <name type="common">Carrot</name>
    <dbReference type="NCBI Taxonomy" id="79200"/>
    <lineage>
        <taxon>Eukaryota</taxon>
        <taxon>Viridiplantae</taxon>
        <taxon>Streptophyta</taxon>
        <taxon>Embryophyta</taxon>
        <taxon>Tracheophyta</taxon>
        <taxon>Spermatophyta</taxon>
        <taxon>Magnoliopsida</taxon>
        <taxon>eudicotyledons</taxon>
        <taxon>Gunneridae</taxon>
        <taxon>Pentapetalae</taxon>
        <taxon>asterids</taxon>
        <taxon>campanulids</taxon>
        <taxon>Apiales</taxon>
        <taxon>Apiaceae</taxon>
        <taxon>Apioideae</taxon>
        <taxon>Scandiceae</taxon>
        <taxon>Daucinae</taxon>
        <taxon>Daucus</taxon>
        <taxon>Daucus sect. Daucus</taxon>
    </lineage>
</organism>
<dbReference type="OMA" id="GHRFETE"/>
<evidence type="ECO:0000256" key="7">
    <source>
        <dbReference type="SAM" id="Phobius"/>
    </source>
</evidence>
<dbReference type="GO" id="GO:0016020">
    <property type="term" value="C:membrane"/>
    <property type="evidence" value="ECO:0007669"/>
    <property type="project" value="UniProtKB-SubCell"/>
</dbReference>
<gene>
    <name evidence="9" type="ORF">DCAR_025417</name>
    <name evidence="10" type="ORF">DCAR_0729221</name>
</gene>
<protein>
    <recommendedName>
        <fullName evidence="8">Malectin-like domain-containing protein</fullName>
    </recommendedName>
</protein>
<feature type="transmembrane region" description="Helical" evidence="7">
    <location>
        <begin position="317"/>
        <end position="337"/>
    </location>
</feature>
<dbReference type="FunFam" id="2.60.120.430:FF:000007">
    <property type="entry name" value="FERONIA receptor-like kinase"/>
    <property type="match status" value="1"/>
</dbReference>
<dbReference type="Proteomes" id="UP000077755">
    <property type="component" value="Chromosome 7"/>
</dbReference>
<evidence type="ECO:0000313" key="9">
    <source>
        <dbReference type="EMBL" id="KZM88342.1"/>
    </source>
</evidence>
<dbReference type="EMBL" id="LNRQ01000007">
    <property type="protein sequence ID" value="KZM88342.1"/>
    <property type="molecule type" value="Genomic_DNA"/>
</dbReference>
<dbReference type="GO" id="GO:0004714">
    <property type="term" value="F:transmembrane receptor protein tyrosine kinase activity"/>
    <property type="evidence" value="ECO:0007669"/>
    <property type="project" value="InterPro"/>
</dbReference>
<dbReference type="Gramene" id="KZM88342">
    <property type="protein sequence ID" value="KZM88342"/>
    <property type="gene ID" value="DCAR_025417"/>
</dbReference>
<name>A0A161ZM11_DAUCS</name>
<evidence type="ECO:0000256" key="4">
    <source>
        <dbReference type="ARBA" id="ARBA00022741"/>
    </source>
</evidence>
<dbReference type="InterPro" id="IPR024788">
    <property type="entry name" value="Malectin-like_Carb-bd_dom"/>
</dbReference>
<evidence type="ECO:0000256" key="5">
    <source>
        <dbReference type="ARBA" id="ARBA00022840"/>
    </source>
</evidence>
<dbReference type="Gene3D" id="2.60.120.430">
    <property type="entry name" value="Galactose-binding lectin"/>
    <property type="match status" value="1"/>
</dbReference>
<dbReference type="PANTHER" id="PTHR34590">
    <property type="entry name" value="OS03G0124300 PROTEIN-RELATED"/>
    <property type="match status" value="1"/>
</dbReference>
<dbReference type="AlphaFoldDB" id="A0A161ZM11"/>
<dbReference type="STRING" id="79200.A0A161ZM11"/>
<reference evidence="9" key="1">
    <citation type="journal article" date="2016" name="Nat. Genet.">
        <title>A high-quality carrot genome assembly provides new insights into carotenoid accumulation and asterid genome evolution.</title>
        <authorList>
            <person name="Iorizzo M."/>
            <person name="Ellison S."/>
            <person name="Senalik D."/>
            <person name="Zeng P."/>
            <person name="Satapoomin P."/>
            <person name="Huang J."/>
            <person name="Bowman M."/>
            <person name="Iovene M."/>
            <person name="Sanseverino W."/>
            <person name="Cavagnaro P."/>
            <person name="Yildiz M."/>
            <person name="Macko-Podgorni A."/>
            <person name="Moranska E."/>
            <person name="Grzebelus E."/>
            <person name="Grzebelus D."/>
            <person name="Ashrafi H."/>
            <person name="Zheng Z."/>
            <person name="Cheng S."/>
            <person name="Spooner D."/>
            <person name="Van Deynze A."/>
            <person name="Simon P."/>
        </authorList>
    </citation>
    <scope>NUCLEOTIDE SEQUENCE [LARGE SCALE GENOMIC DNA]</scope>
    <source>
        <tissue evidence="9">Leaf</tissue>
    </source>
</reference>
<keyword evidence="6" id="KW-0325">Glycoprotein</keyword>
<dbReference type="InterPro" id="IPR045272">
    <property type="entry name" value="ANXUR1/2-like"/>
</dbReference>
<sequence>MTKSFFSVHAADQILVSNFSAFLNLQSPSLTLVKEYIITVNQSRLLDLTFIPSPNSSAFVNGIEVVSIPDKLYVKGNDDSNGIKLVGLHSQSTTFVTIDGSKALEKFYRLNVGGQNVSSTDDSGMFRSWDGDEPYLIGSYGTTRLSKIEINYSETTPPYTAPEIVYSTERFKDDNNYTPNITWIFPVDYGFYYLLRLYFCESRLEVTQEGQLVFDILVNNQTAEKAVDIIYWTGGRGIPIYKDYVVSFGANPDGNKSKTDLWLTMQPNKGYQYENTILNGLEIYKLSNDNHSLAAPNPLPPSETKNSGGIQNSGTSGASIGGSFGVIIVFLFILALLL</sequence>
<dbReference type="GO" id="GO:0004674">
    <property type="term" value="F:protein serine/threonine kinase activity"/>
    <property type="evidence" value="ECO:0007669"/>
    <property type="project" value="UniProtKB-KW"/>
</dbReference>
<dbReference type="PANTHER" id="PTHR34590:SF5">
    <property type="entry name" value="OS04G0586500 PROTEIN"/>
    <property type="match status" value="1"/>
</dbReference>
<accession>A0A161ZM11</accession>
<dbReference type="EMBL" id="CP093349">
    <property type="protein sequence ID" value="WOH09762.1"/>
    <property type="molecule type" value="Genomic_DNA"/>
</dbReference>
<keyword evidence="7" id="KW-0812">Transmembrane</keyword>
<evidence type="ECO:0000313" key="11">
    <source>
        <dbReference type="Proteomes" id="UP000077755"/>
    </source>
</evidence>
<evidence type="ECO:0000313" key="10">
    <source>
        <dbReference type="EMBL" id="WOH09762.1"/>
    </source>
</evidence>
<dbReference type="Pfam" id="PF12819">
    <property type="entry name" value="Malectin_like"/>
    <property type="match status" value="1"/>
</dbReference>
<keyword evidence="5" id="KW-0067">ATP-binding</keyword>
<keyword evidence="3" id="KW-0808">Transferase</keyword>